<organism evidence="3 4">
    <name type="scientific">Sordaria brevicollis</name>
    <dbReference type="NCBI Taxonomy" id="83679"/>
    <lineage>
        <taxon>Eukaryota</taxon>
        <taxon>Fungi</taxon>
        <taxon>Dikarya</taxon>
        <taxon>Ascomycota</taxon>
        <taxon>Pezizomycotina</taxon>
        <taxon>Sordariomycetes</taxon>
        <taxon>Sordariomycetidae</taxon>
        <taxon>Sordariales</taxon>
        <taxon>Sordariaceae</taxon>
        <taxon>Sordaria</taxon>
    </lineage>
</organism>
<dbReference type="InterPro" id="IPR010730">
    <property type="entry name" value="HET"/>
</dbReference>
<evidence type="ECO:0000259" key="2">
    <source>
        <dbReference type="Pfam" id="PF06985"/>
    </source>
</evidence>
<gene>
    <name evidence="3" type="ORF">B0T20DRAFT_276739</name>
</gene>
<feature type="domain" description="Heterokaryon incompatibility" evidence="2">
    <location>
        <begin position="315"/>
        <end position="470"/>
    </location>
</feature>
<dbReference type="PANTHER" id="PTHR33112">
    <property type="entry name" value="DOMAIN PROTEIN, PUTATIVE-RELATED"/>
    <property type="match status" value="1"/>
</dbReference>
<name>A0AAE0UAJ5_SORBR</name>
<comment type="caution">
    <text evidence="3">The sequence shown here is derived from an EMBL/GenBank/DDBJ whole genome shotgun (WGS) entry which is preliminary data.</text>
</comment>
<proteinExistence type="predicted"/>
<evidence type="ECO:0000256" key="1">
    <source>
        <dbReference type="SAM" id="MobiDB-lite"/>
    </source>
</evidence>
<dbReference type="EMBL" id="JAUTDP010000009">
    <property type="protein sequence ID" value="KAK3396670.1"/>
    <property type="molecule type" value="Genomic_DNA"/>
</dbReference>
<feature type="region of interest" description="Disordered" evidence="1">
    <location>
        <begin position="1"/>
        <end position="23"/>
    </location>
</feature>
<accession>A0AAE0UAJ5</accession>
<reference evidence="3" key="2">
    <citation type="submission" date="2023-07" db="EMBL/GenBank/DDBJ databases">
        <authorList>
            <consortium name="Lawrence Berkeley National Laboratory"/>
            <person name="Haridas S."/>
            <person name="Hensen N."/>
            <person name="Bonometti L."/>
            <person name="Westerberg I."/>
            <person name="Brannstrom I.O."/>
            <person name="Guillou S."/>
            <person name="Cros-Aarteil S."/>
            <person name="Calhoun S."/>
            <person name="Kuo A."/>
            <person name="Mondo S."/>
            <person name="Pangilinan J."/>
            <person name="Riley R."/>
            <person name="LaButti K."/>
            <person name="Andreopoulos B."/>
            <person name="Lipzen A."/>
            <person name="Chen C."/>
            <person name="Yanf M."/>
            <person name="Daum C."/>
            <person name="Ng V."/>
            <person name="Clum A."/>
            <person name="Steindorff A."/>
            <person name="Ohm R."/>
            <person name="Martin F."/>
            <person name="Silar P."/>
            <person name="Natvig D."/>
            <person name="Lalanne C."/>
            <person name="Gautier V."/>
            <person name="Ament-velasquez S.L."/>
            <person name="Kruys A."/>
            <person name="Hutchinson M.I."/>
            <person name="Powell A.J."/>
            <person name="Barry K."/>
            <person name="Miller A.N."/>
            <person name="Grigoriev I.V."/>
            <person name="Debuchy R."/>
            <person name="Gladieux P."/>
            <person name="Thoren M.H."/>
            <person name="Johannesson H."/>
        </authorList>
    </citation>
    <scope>NUCLEOTIDE SEQUENCE</scope>
    <source>
        <strain evidence="3">FGSC 1904</strain>
    </source>
</reference>
<keyword evidence="4" id="KW-1185">Reference proteome</keyword>
<dbReference type="Proteomes" id="UP001281003">
    <property type="component" value="Unassembled WGS sequence"/>
</dbReference>
<dbReference type="PANTHER" id="PTHR33112:SF14">
    <property type="entry name" value="HETEROKARYON INCOMPATIBILITY DOMAIN-CONTAINING PROTEIN"/>
    <property type="match status" value="1"/>
</dbReference>
<dbReference type="Pfam" id="PF06985">
    <property type="entry name" value="HET"/>
    <property type="match status" value="1"/>
</dbReference>
<sequence length="865" mass="98011">MPPISISLPSHIRQQSPKTSSVTVTSVPVASPTTPNLCSFCSQIDFSLLRYPTTTDLQSLNDGHPAPQDLSPFKKNPYAKVEPTWSLGLLSRVHESASSCTLCHAICTVLDQQPQARANIAEMGMKDPLVLGTIALCGRLSAPEGTAWYAYDEKYGRPLERDCFFLRRLGLLFRPADEDEDVEMPGMASKVECWFSMMDSFQTMNTAIPRGFEQETKKVLMGDEEDPDTVWFAGRKRPEMVDVGLIKQWLGECLEHHKDVCGISEEVDEDDDPDLVEQMRRLSKPIPLFRLIDVHKKCIVTKYNLYDVDMSALKFASLSYVWGVTPQKLTLLTQNQYDLQRPNALVGKVSKTIWDAIHLTEQLGLKYLWVDALCIIQDSDDDKVMQLGNMANVYAHSLFTIIAASGDDCNNGLPGIHTPRTAIQEVIPVIAPSDTSPGMSLITALSPTHQSHEHPTRKTVWASRGWTLQERALSRRAIVFMNNHVLWSCSRSHYSEESNCETSSLGTMAWFGLQESDPILSSSERTWYTEDLPEEQVWYKFQRLVQDYSSRNLKFQGDAHDAFSAVVEQVRRMTGENFLWGMPSGRFELCLCWEPFRRGLKRREELSTLEMTTFRRHVPFPSWSWLGWSGSIFLKVQDKELEVGLNPKVVCFVLRNHPLRVIPVRRISVDNDPERANSWAIPHVTDSKYAVTLEDIYEHLPSLTPQILLEIPDDQLLFFWTETARFKLSELKKQGPSILPDNPVHVREYTKYYREILDEEGEVVGRTHPCDPDDDCTGVDEQDGGDGDGDGKCEFIRIANNYLPFCEPEKLVMQVRRGRGKGNGNGGGGGGEEWKRDVRYRVNLAEIKKEAWKGVRVGRVLVALG</sequence>
<evidence type="ECO:0000313" key="3">
    <source>
        <dbReference type="EMBL" id="KAK3396670.1"/>
    </source>
</evidence>
<protein>
    <submittedName>
        <fullName evidence="3">Heterokaryon incompatibility protein-domain-containing protein</fullName>
    </submittedName>
</protein>
<dbReference type="AlphaFoldDB" id="A0AAE0UAJ5"/>
<evidence type="ECO:0000313" key="4">
    <source>
        <dbReference type="Proteomes" id="UP001281003"/>
    </source>
</evidence>
<reference evidence="3" key="1">
    <citation type="journal article" date="2023" name="Mol. Phylogenet. Evol.">
        <title>Genome-scale phylogeny and comparative genomics of the fungal order Sordariales.</title>
        <authorList>
            <person name="Hensen N."/>
            <person name="Bonometti L."/>
            <person name="Westerberg I."/>
            <person name="Brannstrom I.O."/>
            <person name="Guillou S."/>
            <person name="Cros-Aarteil S."/>
            <person name="Calhoun S."/>
            <person name="Haridas S."/>
            <person name="Kuo A."/>
            <person name="Mondo S."/>
            <person name="Pangilinan J."/>
            <person name="Riley R."/>
            <person name="LaButti K."/>
            <person name="Andreopoulos B."/>
            <person name="Lipzen A."/>
            <person name="Chen C."/>
            <person name="Yan M."/>
            <person name="Daum C."/>
            <person name="Ng V."/>
            <person name="Clum A."/>
            <person name="Steindorff A."/>
            <person name="Ohm R.A."/>
            <person name="Martin F."/>
            <person name="Silar P."/>
            <person name="Natvig D.O."/>
            <person name="Lalanne C."/>
            <person name="Gautier V."/>
            <person name="Ament-Velasquez S.L."/>
            <person name="Kruys A."/>
            <person name="Hutchinson M.I."/>
            <person name="Powell A.J."/>
            <person name="Barry K."/>
            <person name="Miller A.N."/>
            <person name="Grigoriev I.V."/>
            <person name="Debuchy R."/>
            <person name="Gladieux P."/>
            <person name="Hiltunen Thoren M."/>
            <person name="Johannesson H."/>
        </authorList>
    </citation>
    <scope>NUCLEOTIDE SEQUENCE</scope>
    <source>
        <strain evidence="3">FGSC 1904</strain>
    </source>
</reference>